<organism evidence="1 2">
    <name type="scientific">Ajellomyces dermatitidis (strain ER-3 / ATCC MYA-2586)</name>
    <name type="common">Blastomyces dermatitidis</name>
    <dbReference type="NCBI Taxonomy" id="559297"/>
    <lineage>
        <taxon>Eukaryota</taxon>
        <taxon>Fungi</taxon>
        <taxon>Dikarya</taxon>
        <taxon>Ascomycota</taxon>
        <taxon>Pezizomycotina</taxon>
        <taxon>Eurotiomycetes</taxon>
        <taxon>Eurotiomycetidae</taxon>
        <taxon>Onygenales</taxon>
        <taxon>Ajellomycetaceae</taxon>
        <taxon>Blastomyces</taxon>
    </lineage>
</organism>
<proteinExistence type="predicted"/>
<dbReference type="RefSeq" id="XP_045271985.1">
    <property type="nucleotide sequence ID" value="XM_045416202.1"/>
</dbReference>
<evidence type="ECO:0000313" key="1">
    <source>
        <dbReference type="EMBL" id="EEQ83886.1"/>
    </source>
</evidence>
<dbReference type="Proteomes" id="UP000002039">
    <property type="component" value="Unassembled WGS sequence"/>
</dbReference>
<accession>A0ABM9YFC7</accession>
<sequence>MQACLRPGRARYLGHRLRLVPGSAIIPSWKLVGFRSRNFGPPPSMDSVATLLVRSWNKERPLPVPPEEKKNPLRWISELEKFIPSELREDAKDDDYLEEKPEQEKCLVLLDLLDHARSPDSLGYDLLAHLGVKLGKWPAVHAIVNRLLDNAEEAEKPFSSQGTGSLPSNIDWASLGSFDSMTGDECAKLRAPGILQIEGQISLNSIDSHTDGPRVTSRMGEKSTRIGTMEELWPALGSIVLEAADLPPEESRTAMFYFYRIVARLHHLDYIPHGVYKYTKSHVPEQLNRGTPAMHLLSSHIMNVLSDAVWIGNEVDTAAFALATGKDVSAATKYKIQVRPLGPEIWLEFILWCCVEGGFNIEGSWILRQLAIKKSRWFVESFASHSIHLDAITSSKIDRYDTWATCACGSKSADVSASEGPFVGLGRRTISSEVVTSMMDGLNNSVKVGVGHRGVYYTSILDYVESLMQLLKENNIYLRPRDVDHLVVRMIEARGVVPEVDPKSFEDVLKLASNLPNIVPDESLQPNTRSHPLDKSGVVLGLYHYVLESYANTEHVYRAHRLFDKLIVSNHSAKTVVEHQLSTEPTESPETNLLEGEGTAQVAPQAMSSIARWNAASLTRFSSLSLSQLLAVSILSGGQDFARQLLFPGEDGRAIIPRVCYSDDLLAPAIIRYATAINNTKLLSNVAEDVPLPWPTPVIKAFFGYAIQYHDWDRISEILLYLQNSRDSWESEEVASLAAGIIRLDKVCSTGGPEGNPKQNQPSRLMKAGEILAKLLQGEFNPMPRYSEGGIKYHEALLFQFLRMFKSIGGTISDIGEKVNPQWKSRQPPAITIPSSAFNQVLSAVVETSGSEAGKRLYHLWCIDGPPSNTNLGGNVMLRSTARTPERLRGIGQRVLDPQLDLDQHSKFVQPSLQTVRIIARAMVREAYMSESNARENYSNNYVYGDRQDIFGWVRGRFALFKLENEDVLEELRNCWIEVARDTAVDGKEETHSSSSGASLGKSEIANLLKSTVTKDKGPR</sequence>
<dbReference type="GeneID" id="69023415"/>
<keyword evidence="2" id="KW-1185">Reference proteome</keyword>
<name>A0ABM9YFC7_AJEDR</name>
<evidence type="ECO:0000313" key="2">
    <source>
        <dbReference type="Proteomes" id="UP000002039"/>
    </source>
</evidence>
<reference evidence="2" key="1">
    <citation type="journal article" date="2015" name="PLoS Genet.">
        <title>The dynamic genome and transcriptome of the human fungal pathogen Blastomyces and close relative Emmonsia.</title>
        <authorList>
            <person name="Munoz J.F."/>
            <person name="Gauthier G.M."/>
            <person name="Desjardins C.A."/>
            <person name="Gallo J.E."/>
            <person name="Holder J."/>
            <person name="Sullivan T.D."/>
            <person name="Marty A.J."/>
            <person name="Carmen J.C."/>
            <person name="Chen Z."/>
            <person name="Ding L."/>
            <person name="Gujja S."/>
            <person name="Magrini V."/>
            <person name="Misas E."/>
            <person name="Mitreva M."/>
            <person name="Priest M."/>
            <person name="Saif S."/>
            <person name="Whiston E.A."/>
            <person name="Young S."/>
            <person name="Zeng Q."/>
            <person name="Goldman W.E."/>
            <person name="Mardis E.R."/>
            <person name="Taylor J.W."/>
            <person name="McEwen J.G."/>
            <person name="Clay O.K."/>
            <person name="Klein B.S."/>
            <person name="Cuomo C.A."/>
        </authorList>
    </citation>
    <scope>NUCLEOTIDE SEQUENCE [LARGE SCALE GENOMIC DNA]</scope>
    <source>
        <strain evidence="2">ER-3 / ATCC MYA-2586</strain>
    </source>
</reference>
<gene>
    <name evidence="1" type="ORF">BDCG_00691</name>
</gene>
<protein>
    <submittedName>
        <fullName evidence="1">Uncharacterized protein</fullName>
    </submittedName>
</protein>
<dbReference type="EMBL" id="EQ999973">
    <property type="protein sequence ID" value="EEQ83886.1"/>
    <property type="molecule type" value="Genomic_DNA"/>
</dbReference>